<accession>A0A2R4MDX2</accession>
<feature type="compositionally biased region" description="Polar residues" evidence="1">
    <location>
        <begin position="252"/>
        <end position="267"/>
    </location>
</feature>
<dbReference type="Pfam" id="PF07120">
    <property type="entry name" value="DUF1376"/>
    <property type="match status" value="1"/>
</dbReference>
<evidence type="ECO:0008006" key="4">
    <source>
        <dbReference type="Google" id="ProtNLM"/>
    </source>
</evidence>
<protein>
    <recommendedName>
        <fullName evidence="4">DUF1376 domain-containing protein</fullName>
    </recommendedName>
</protein>
<dbReference type="InterPro" id="IPR010781">
    <property type="entry name" value="DUF1376"/>
</dbReference>
<evidence type="ECO:0000313" key="2">
    <source>
        <dbReference type="EMBL" id="AVX04212.1"/>
    </source>
</evidence>
<evidence type="ECO:0000256" key="1">
    <source>
        <dbReference type="SAM" id="MobiDB-lite"/>
    </source>
</evidence>
<dbReference type="RefSeq" id="WP_117395560.1">
    <property type="nucleotide sequence ID" value="NZ_CP021330.1"/>
</dbReference>
<feature type="compositionally biased region" description="Basic residues" evidence="1">
    <location>
        <begin position="96"/>
        <end position="111"/>
    </location>
</feature>
<feature type="region of interest" description="Disordered" evidence="1">
    <location>
        <begin position="213"/>
        <end position="267"/>
    </location>
</feature>
<organism evidence="2 3">
    <name type="scientific">Maritalea myrionectae</name>
    <dbReference type="NCBI Taxonomy" id="454601"/>
    <lineage>
        <taxon>Bacteria</taxon>
        <taxon>Pseudomonadati</taxon>
        <taxon>Pseudomonadota</taxon>
        <taxon>Alphaproteobacteria</taxon>
        <taxon>Hyphomicrobiales</taxon>
        <taxon>Devosiaceae</taxon>
        <taxon>Maritalea</taxon>
    </lineage>
</organism>
<feature type="region of interest" description="Disordered" evidence="1">
    <location>
        <begin position="94"/>
        <end position="159"/>
    </location>
</feature>
<gene>
    <name evidence="2" type="ORF">MXMO3_01686</name>
</gene>
<sequence>MSLPYFPMYPSDFEAKTSHLTLAEDGAYNRLLRICWMTPGCTIPDDEAWIMRRVRALTDEDKEAVRTILAEFFTVENGRYSNAKLMQIWRESNKAHEKRKNAGAKGGKAKSLKNNNTAHSNAVAKPKQPEPEPNKEKELSKDSPKKGSRGSCLPDDWQPSNEFIDWPVQNLNWTINRSQAEAAKFKDYWIAKTGAGATKKDWLATWRNWCRNARPPGPDQIQRQETATQKLKREAQERWNLSTEGKHHDQSPRNTSGPLRLVASSTE</sequence>
<dbReference type="AlphaFoldDB" id="A0A2R4MDX2"/>
<name>A0A2R4MDX2_9HYPH</name>
<dbReference type="EMBL" id="CP021330">
    <property type="protein sequence ID" value="AVX04212.1"/>
    <property type="molecule type" value="Genomic_DNA"/>
</dbReference>
<dbReference type="Proteomes" id="UP000258927">
    <property type="component" value="Chromosome"/>
</dbReference>
<proteinExistence type="predicted"/>
<dbReference type="KEGG" id="mmyr:MXMO3_01686"/>
<keyword evidence="3" id="KW-1185">Reference proteome</keyword>
<reference evidence="2 3" key="1">
    <citation type="submission" date="2017-05" db="EMBL/GenBank/DDBJ databases">
        <title>Genome Analysis of Maritalea myrionectae HL2708#5.</title>
        <authorList>
            <consortium name="Cotde Inc.-PKNU"/>
            <person name="Jang D."/>
            <person name="Oh H.-M."/>
        </authorList>
    </citation>
    <scope>NUCLEOTIDE SEQUENCE [LARGE SCALE GENOMIC DNA]</scope>
    <source>
        <strain evidence="2 3">HL2708#5</strain>
    </source>
</reference>
<feature type="compositionally biased region" description="Basic and acidic residues" evidence="1">
    <location>
        <begin position="127"/>
        <end position="145"/>
    </location>
</feature>
<evidence type="ECO:0000313" key="3">
    <source>
        <dbReference type="Proteomes" id="UP000258927"/>
    </source>
</evidence>